<evidence type="ECO:0000313" key="7">
    <source>
        <dbReference type="EMBL" id="OHA18080.1"/>
    </source>
</evidence>
<proteinExistence type="predicted"/>
<reference evidence="7 8" key="1">
    <citation type="journal article" date="2016" name="Nat. Commun.">
        <title>Thousands of microbial genomes shed light on interconnected biogeochemical processes in an aquifer system.</title>
        <authorList>
            <person name="Anantharaman K."/>
            <person name="Brown C.T."/>
            <person name="Hug L.A."/>
            <person name="Sharon I."/>
            <person name="Castelle C.J."/>
            <person name="Probst A.J."/>
            <person name="Thomas B.C."/>
            <person name="Singh A."/>
            <person name="Wilkins M.J."/>
            <person name="Karaoz U."/>
            <person name="Brodie E.L."/>
            <person name="Williams K.H."/>
            <person name="Hubbard S.S."/>
            <person name="Banfield J.F."/>
        </authorList>
    </citation>
    <scope>NUCLEOTIDE SEQUENCE [LARGE SCALE GENOMIC DNA]</scope>
</reference>
<dbReference type="EMBL" id="MHRF01000008">
    <property type="protein sequence ID" value="OHA18080.1"/>
    <property type="molecule type" value="Genomic_DNA"/>
</dbReference>
<keyword evidence="2" id="KW-1003">Cell membrane</keyword>
<keyword evidence="4 6" id="KW-1133">Transmembrane helix</keyword>
<dbReference type="AlphaFoldDB" id="A0A1G2M2G3"/>
<evidence type="ECO:0000256" key="2">
    <source>
        <dbReference type="ARBA" id="ARBA00022475"/>
    </source>
</evidence>
<feature type="transmembrane region" description="Helical" evidence="6">
    <location>
        <begin position="153"/>
        <end position="176"/>
    </location>
</feature>
<evidence type="ECO:0000313" key="8">
    <source>
        <dbReference type="Proteomes" id="UP000178873"/>
    </source>
</evidence>
<keyword evidence="5 6" id="KW-0472">Membrane</keyword>
<dbReference type="InterPro" id="IPR043428">
    <property type="entry name" value="LivM-like"/>
</dbReference>
<evidence type="ECO:0008006" key="9">
    <source>
        <dbReference type="Google" id="ProtNLM"/>
    </source>
</evidence>
<gene>
    <name evidence="7" type="ORF">A2664_00035</name>
</gene>
<dbReference type="STRING" id="1802301.A2664_00035"/>
<feature type="transmembrane region" description="Helical" evidence="6">
    <location>
        <begin position="28"/>
        <end position="49"/>
    </location>
</feature>
<feature type="transmembrane region" description="Helical" evidence="6">
    <location>
        <begin position="188"/>
        <end position="216"/>
    </location>
</feature>
<sequence length="258" mass="28003">MSVAHAGFYGIGAYVTALLLVGLGMNFFLAMALGIIASGLVALLISGVISRLRGVYFLFGTIGLNIIAWSIFLNWQSVTRGPLGIPSIPRPGIWGLDLYQNLQFLFLAAASLAIVYFISVFIKKSSFGRVLNSIREDEEATQIFGYATSYYKLAIFTIGAMLAALAGALFATYITYIDPSSFTINESIFIFSTIVLGGLGSSRGAVLGPLLLVFLFEGFRFAGFPSEIAAQMRMLAYGFALVLLMLYRPKGIWGTFRI</sequence>
<dbReference type="InterPro" id="IPR001851">
    <property type="entry name" value="ABC_transp_permease"/>
</dbReference>
<dbReference type="Proteomes" id="UP000178873">
    <property type="component" value="Unassembled WGS sequence"/>
</dbReference>
<accession>A0A1G2M2G3</accession>
<keyword evidence="3 6" id="KW-0812">Transmembrane</keyword>
<dbReference type="CDD" id="cd06581">
    <property type="entry name" value="TM_PBP1_LivM_like"/>
    <property type="match status" value="1"/>
</dbReference>
<feature type="transmembrane region" description="Helical" evidence="6">
    <location>
        <begin position="104"/>
        <end position="122"/>
    </location>
</feature>
<feature type="transmembrane region" description="Helical" evidence="6">
    <location>
        <begin position="6"/>
        <end position="23"/>
    </location>
</feature>
<dbReference type="GO" id="GO:0005886">
    <property type="term" value="C:plasma membrane"/>
    <property type="evidence" value="ECO:0007669"/>
    <property type="project" value="UniProtKB-SubCell"/>
</dbReference>
<comment type="caution">
    <text evidence="7">The sequence shown here is derived from an EMBL/GenBank/DDBJ whole genome shotgun (WGS) entry which is preliminary data.</text>
</comment>
<protein>
    <recommendedName>
        <fullName evidence="9">Branched-chain amino acid ABC transporter permease</fullName>
    </recommendedName>
</protein>
<dbReference type="GO" id="GO:0015658">
    <property type="term" value="F:branched-chain amino acid transmembrane transporter activity"/>
    <property type="evidence" value="ECO:0007669"/>
    <property type="project" value="InterPro"/>
</dbReference>
<comment type="subcellular location">
    <subcellularLocation>
        <location evidence="1">Cell membrane</location>
        <topology evidence="1">Multi-pass membrane protein</topology>
    </subcellularLocation>
</comment>
<evidence type="ECO:0000256" key="4">
    <source>
        <dbReference type="ARBA" id="ARBA00022989"/>
    </source>
</evidence>
<evidence type="ECO:0000256" key="3">
    <source>
        <dbReference type="ARBA" id="ARBA00022692"/>
    </source>
</evidence>
<name>A0A1G2M2G3_9BACT</name>
<feature type="transmembrane region" description="Helical" evidence="6">
    <location>
        <begin position="55"/>
        <end position="75"/>
    </location>
</feature>
<dbReference type="PANTHER" id="PTHR30482">
    <property type="entry name" value="HIGH-AFFINITY BRANCHED-CHAIN AMINO ACID TRANSPORT SYSTEM PERMEASE"/>
    <property type="match status" value="1"/>
</dbReference>
<feature type="transmembrane region" description="Helical" evidence="6">
    <location>
        <begin position="228"/>
        <end position="247"/>
    </location>
</feature>
<organism evidence="7 8">
    <name type="scientific">Candidatus Taylorbacteria bacterium RIFCSPHIGHO2_01_FULL_46_22b</name>
    <dbReference type="NCBI Taxonomy" id="1802301"/>
    <lineage>
        <taxon>Bacteria</taxon>
        <taxon>Candidatus Tayloriibacteriota</taxon>
    </lineage>
</organism>
<evidence type="ECO:0000256" key="6">
    <source>
        <dbReference type="SAM" id="Phobius"/>
    </source>
</evidence>
<dbReference type="Pfam" id="PF02653">
    <property type="entry name" value="BPD_transp_2"/>
    <property type="match status" value="1"/>
</dbReference>
<evidence type="ECO:0000256" key="5">
    <source>
        <dbReference type="ARBA" id="ARBA00023136"/>
    </source>
</evidence>
<dbReference type="PANTHER" id="PTHR30482:SF10">
    <property type="entry name" value="HIGH-AFFINITY BRANCHED-CHAIN AMINO ACID TRANSPORT PROTEIN BRAE"/>
    <property type="match status" value="1"/>
</dbReference>
<evidence type="ECO:0000256" key="1">
    <source>
        <dbReference type="ARBA" id="ARBA00004651"/>
    </source>
</evidence>